<accession>A0A646KU69</accession>
<dbReference type="EMBL" id="VCLA01000208">
    <property type="protein sequence ID" value="MQT05630.1"/>
    <property type="molecule type" value="Genomic_DNA"/>
</dbReference>
<dbReference type="Proteomes" id="UP000419138">
    <property type="component" value="Unassembled WGS sequence"/>
</dbReference>
<reference evidence="3 4" key="1">
    <citation type="submission" date="2019-05" db="EMBL/GenBank/DDBJ databases">
        <title>Comparative genomics and metabolomics analyses of clavulanic acid producing Streptomyces species provides insight into specialized metabolism and evolution of beta-lactam biosynthetic gene clusters.</title>
        <authorList>
            <person name="Moore M.A."/>
            <person name="Cruz-Morales P."/>
            <person name="Barona Gomez F."/>
            <person name="Kapil T."/>
        </authorList>
    </citation>
    <scope>NUCLEOTIDE SEQUENCE [LARGE SCALE GENOMIC DNA]</scope>
    <source>
        <strain evidence="3 4">NRRL 5741</strain>
    </source>
</reference>
<feature type="non-terminal residue" evidence="3">
    <location>
        <position position="187"/>
    </location>
</feature>
<feature type="region of interest" description="Disordered" evidence="1">
    <location>
        <begin position="150"/>
        <end position="187"/>
    </location>
</feature>
<dbReference type="InterPro" id="IPR038717">
    <property type="entry name" value="Tc1-like_DDE_dom"/>
</dbReference>
<dbReference type="Pfam" id="PF13358">
    <property type="entry name" value="DDE_3"/>
    <property type="match status" value="1"/>
</dbReference>
<evidence type="ECO:0000256" key="1">
    <source>
        <dbReference type="SAM" id="MobiDB-lite"/>
    </source>
</evidence>
<evidence type="ECO:0000313" key="3">
    <source>
        <dbReference type="EMBL" id="MQT05630.1"/>
    </source>
</evidence>
<evidence type="ECO:0000313" key="4">
    <source>
        <dbReference type="Proteomes" id="UP000419138"/>
    </source>
</evidence>
<organism evidence="3 4">
    <name type="scientific">Streptomyces jumonjinensis</name>
    <dbReference type="NCBI Taxonomy" id="1945"/>
    <lineage>
        <taxon>Bacteria</taxon>
        <taxon>Bacillati</taxon>
        <taxon>Actinomycetota</taxon>
        <taxon>Actinomycetes</taxon>
        <taxon>Kitasatosporales</taxon>
        <taxon>Streptomycetaceae</taxon>
        <taxon>Streptomyces</taxon>
    </lineage>
</organism>
<dbReference type="AlphaFoldDB" id="A0A646KU69"/>
<feature type="compositionally biased region" description="Gly residues" evidence="1">
    <location>
        <begin position="10"/>
        <end position="19"/>
    </location>
</feature>
<name>A0A646KU69_STRJU</name>
<feature type="region of interest" description="Disordered" evidence="1">
    <location>
        <begin position="1"/>
        <end position="93"/>
    </location>
</feature>
<proteinExistence type="predicted"/>
<keyword evidence="4" id="KW-1185">Reference proteome</keyword>
<comment type="caution">
    <text evidence="3">The sequence shown here is derived from an EMBL/GenBank/DDBJ whole genome shotgun (WGS) entry which is preliminary data.</text>
</comment>
<sequence length="187" mass="20699">MGADLPASGQAGGAAGRGSGPRLARGDLAGAPGQGEDGERRSPLRRPGRDPLGPGHRPNLGRQGCDSRRPPDREPVLRERDVRDQHPRPDALHGLHRVVRRAGHVPLPHPAHRHFDRKIHLIVDRHSAHRPKAVRARLASHKDEIKLHFPPSYSPKLNPRRAGQRPSRPRPRETVHRAWPRGVPAGF</sequence>
<feature type="compositionally biased region" description="Basic and acidic residues" evidence="1">
    <location>
        <begin position="65"/>
        <end position="93"/>
    </location>
</feature>
<gene>
    <name evidence="3" type="ORF">FF041_37810</name>
</gene>
<protein>
    <recommendedName>
        <fullName evidence="2">Tc1-like transposase DDE domain-containing protein</fullName>
    </recommendedName>
</protein>
<feature type="domain" description="Tc1-like transposase DDE" evidence="2">
    <location>
        <begin position="116"/>
        <end position="159"/>
    </location>
</feature>
<feature type="compositionally biased region" description="Basic residues" evidence="1">
    <location>
        <begin position="158"/>
        <end position="169"/>
    </location>
</feature>
<evidence type="ECO:0000259" key="2">
    <source>
        <dbReference type="Pfam" id="PF13358"/>
    </source>
</evidence>